<evidence type="ECO:0000256" key="17">
    <source>
        <dbReference type="SAM" id="Phobius"/>
    </source>
</evidence>
<comment type="caution">
    <text evidence="20">The sequence shown here is derived from an EMBL/GenBank/DDBJ whole genome shotgun (WGS) entry which is preliminary data.</text>
</comment>
<evidence type="ECO:0000256" key="8">
    <source>
        <dbReference type="ARBA" id="ARBA00022741"/>
    </source>
</evidence>
<keyword evidence="5" id="KW-1003">Cell membrane</keyword>
<evidence type="ECO:0000313" key="21">
    <source>
        <dbReference type="Proteomes" id="UP000005713"/>
    </source>
</evidence>
<evidence type="ECO:0000256" key="5">
    <source>
        <dbReference type="ARBA" id="ARBA00022475"/>
    </source>
</evidence>
<evidence type="ECO:0000259" key="19">
    <source>
        <dbReference type="SMART" id="SM01003"/>
    </source>
</evidence>
<dbReference type="GO" id="GO:0016491">
    <property type="term" value="F:oxidoreductase activity"/>
    <property type="evidence" value="ECO:0007669"/>
    <property type="project" value="UniProtKB-KW"/>
</dbReference>
<comment type="similarity">
    <text evidence="3 16">Belongs to the AlaDH/PNT family.</text>
</comment>
<feature type="domain" description="Alanine dehydrogenase/pyridine nucleotide transhydrogenase NAD(H)-binding" evidence="18">
    <location>
        <begin position="148"/>
        <end position="316"/>
    </location>
</feature>
<feature type="transmembrane region" description="Helical" evidence="17">
    <location>
        <begin position="440"/>
        <end position="458"/>
    </location>
</feature>
<comment type="catalytic activity">
    <reaction evidence="14 16">
        <text>NAD(+) + NADPH + H(+)(in) = NADH + NADP(+) + H(+)(out)</text>
        <dbReference type="Rhea" id="RHEA:47992"/>
        <dbReference type="ChEBI" id="CHEBI:15378"/>
        <dbReference type="ChEBI" id="CHEBI:57540"/>
        <dbReference type="ChEBI" id="CHEBI:57783"/>
        <dbReference type="ChEBI" id="CHEBI:57945"/>
        <dbReference type="ChEBI" id="CHEBI:58349"/>
        <dbReference type="EC" id="7.1.1.1"/>
    </reaction>
</comment>
<evidence type="ECO:0000256" key="10">
    <source>
        <dbReference type="ARBA" id="ARBA00022967"/>
    </source>
</evidence>
<evidence type="ECO:0000259" key="18">
    <source>
        <dbReference type="SMART" id="SM01002"/>
    </source>
</evidence>
<protein>
    <recommendedName>
        <fullName evidence="15 16">NAD(P) transhydrogenase subunit alpha</fullName>
        <ecNumber evidence="4 16">7.1.1.1</ecNumber>
    </recommendedName>
</protein>
<dbReference type="GO" id="GO:0005886">
    <property type="term" value="C:plasma membrane"/>
    <property type="evidence" value="ECO:0007669"/>
    <property type="project" value="UniProtKB-SubCell"/>
</dbReference>
<keyword evidence="20" id="KW-0560">Oxidoreductase</keyword>
<dbReference type="SMART" id="SM01003">
    <property type="entry name" value="AlaDh_PNT_N"/>
    <property type="match status" value="1"/>
</dbReference>
<dbReference type="EMBL" id="AAYA01000003">
    <property type="protein sequence ID" value="EBA09527.1"/>
    <property type="molecule type" value="Genomic_DNA"/>
</dbReference>
<sequence>MKIGTPTEVEAGENRVAMTPDSARQLQKLGHDCLIQSGAGLKAGFADALYEEAGVTVVEDADALWSQSDIIAKVRIPTLDELDRLTPEKTLITFFNPGGNAEGLEKAKEKGASVLAMEMVPRISRAQKMDALSSMANIAGYRAVIEAGNNFGRFFTGQVTAAGKVPPAKVLVVGAGVAGLAAIGTSTSLGAITYAFDVRPEVAEQVESMGAEFVYLDFEEEQADGSGSGGYASVSSPEFREAQLAKFRELAPEMDIVITTALIPNREAPKLWLADMVAAMKPGSVIIDLAAEKGGNVEGTVKDEKVVTENGVTIVGYTDFPSRMATQSSTLYATNIRHMMTDLTPEKDGKVNHNMDDDVIRGATVTHKGEITFPPPPPKVQAIAAQKREKPKELTAEEKRANEVAAFKAQTKSQVTLLAVGGALMLLVGLVAPASFLQHFIVFVLSVFIGFQVIWNVSHSLHTPLMAVTNAISSIIILGALMQIGAGNWLVVILAAISVFFAGINIFGGFLVTRRMLAMFQKS</sequence>
<dbReference type="NCBIfam" id="NF006942">
    <property type="entry name" value="PRK09424.1"/>
    <property type="match status" value="1"/>
</dbReference>
<dbReference type="InterPro" id="IPR026255">
    <property type="entry name" value="NADP_transhyd_a"/>
</dbReference>
<dbReference type="InterPro" id="IPR007886">
    <property type="entry name" value="AlaDH/PNT_N"/>
</dbReference>
<dbReference type="Pfam" id="PF05222">
    <property type="entry name" value="AlaDh_PNT_N"/>
    <property type="match status" value="1"/>
</dbReference>
<dbReference type="FunFam" id="3.40.50.720:FF:000028">
    <property type="entry name" value="NAD(P) transhydrogenase subunit alpha"/>
    <property type="match status" value="1"/>
</dbReference>
<reference evidence="20 21" key="1">
    <citation type="submission" date="2006-06" db="EMBL/GenBank/DDBJ databases">
        <authorList>
            <person name="Moran M.A."/>
            <person name="Ferriera S."/>
            <person name="Johnson J."/>
            <person name="Kravitz S."/>
            <person name="Beeson K."/>
            <person name="Sutton G."/>
            <person name="Rogers Y.-H."/>
            <person name="Friedman R."/>
            <person name="Frazier M."/>
            <person name="Venter J.C."/>
        </authorList>
    </citation>
    <scope>NUCLEOTIDE SEQUENCE [LARGE SCALE GENOMIC DNA]</scope>
    <source>
        <strain evidence="20 21">E-37</strain>
    </source>
</reference>
<dbReference type="NCBIfam" id="TIGR00561">
    <property type="entry name" value="pntA"/>
    <property type="match status" value="1"/>
</dbReference>
<dbReference type="PANTHER" id="PTHR10160:SF19">
    <property type="entry name" value="PROTON-TRANSLOCATING NAD(P)(+) TRANSHYDROGENASE"/>
    <property type="match status" value="1"/>
</dbReference>
<dbReference type="Pfam" id="PF01262">
    <property type="entry name" value="AlaDh_PNT_C"/>
    <property type="match status" value="1"/>
</dbReference>
<keyword evidence="8 16" id="KW-0547">Nucleotide-binding</keyword>
<accession>A3K162</accession>
<evidence type="ECO:0000256" key="4">
    <source>
        <dbReference type="ARBA" id="ARBA00012943"/>
    </source>
</evidence>
<keyword evidence="7 17" id="KW-0812">Transmembrane</keyword>
<dbReference type="PIRSF" id="PIRSF000203">
    <property type="entry name" value="NADP_transhydrogenase_alpha"/>
    <property type="match status" value="1"/>
</dbReference>
<dbReference type="InterPro" id="IPR036291">
    <property type="entry name" value="NAD(P)-bd_dom_sf"/>
</dbReference>
<dbReference type="eggNOG" id="COG3288">
    <property type="taxonomic scope" value="Bacteria"/>
</dbReference>
<dbReference type="GO" id="GO:0008750">
    <property type="term" value="F:proton-translocating NAD(P)+ transhydrogenase activity"/>
    <property type="evidence" value="ECO:0007669"/>
    <property type="project" value="UniProtKB-EC"/>
</dbReference>
<keyword evidence="6" id="KW-0997">Cell inner membrane</keyword>
<evidence type="ECO:0000256" key="9">
    <source>
        <dbReference type="ARBA" id="ARBA00022857"/>
    </source>
</evidence>
<feature type="transmembrane region" description="Helical" evidence="17">
    <location>
        <begin position="465"/>
        <end position="484"/>
    </location>
</feature>
<evidence type="ECO:0000256" key="2">
    <source>
        <dbReference type="ARBA" id="ARBA00004429"/>
    </source>
</evidence>
<evidence type="ECO:0000256" key="12">
    <source>
        <dbReference type="ARBA" id="ARBA00023027"/>
    </source>
</evidence>
<keyword evidence="10 16" id="KW-1278">Translocase</keyword>
<evidence type="ECO:0000256" key="11">
    <source>
        <dbReference type="ARBA" id="ARBA00022989"/>
    </source>
</evidence>
<comment type="function">
    <text evidence="1 16">The transhydrogenation between NADH and NADP is coupled to respiration and ATP hydrolysis and functions as a proton pump across the membrane.</text>
</comment>
<evidence type="ECO:0000256" key="1">
    <source>
        <dbReference type="ARBA" id="ARBA00003943"/>
    </source>
</evidence>
<dbReference type="GO" id="GO:0006740">
    <property type="term" value="P:NADPH regeneration"/>
    <property type="evidence" value="ECO:0007669"/>
    <property type="project" value="TreeGrafter"/>
</dbReference>
<dbReference type="EC" id="7.1.1.1" evidence="4 16"/>
<dbReference type="CDD" id="cd05304">
    <property type="entry name" value="Rubrum_tdh"/>
    <property type="match status" value="1"/>
</dbReference>
<dbReference type="SMART" id="SM01002">
    <property type="entry name" value="AlaDh_PNT_C"/>
    <property type="match status" value="1"/>
</dbReference>
<keyword evidence="11 17" id="KW-1133">Transmembrane helix</keyword>
<dbReference type="PANTHER" id="PTHR10160">
    <property type="entry name" value="NAD(P) TRANSHYDROGENASE"/>
    <property type="match status" value="1"/>
</dbReference>
<dbReference type="Proteomes" id="UP000005713">
    <property type="component" value="Unassembled WGS sequence"/>
</dbReference>
<evidence type="ECO:0000313" key="20">
    <source>
        <dbReference type="EMBL" id="EBA09527.1"/>
    </source>
</evidence>
<keyword evidence="13 17" id="KW-0472">Membrane</keyword>
<dbReference type="SUPFAM" id="SSF51735">
    <property type="entry name" value="NAD(P)-binding Rossmann-fold domains"/>
    <property type="match status" value="1"/>
</dbReference>
<evidence type="ECO:0000256" key="15">
    <source>
        <dbReference type="ARBA" id="ARBA00071831"/>
    </source>
</evidence>
<gene>
    <name evidence="20" type="primary">pntA</name>
    <name evidence="20" type="ORF">SSE37_24834</name>
</gene>
<feature type="domain" description="Alanine dehydrogenase/pyridine nucleotide transhydrogenase N-terminal" evidence="19">
    <location>
        <begin position="4"/>
        <end position="139"/>
    </location>
</feature>
<keyword evidence="21" id="KW-1185">Reference proteome</keyword>
<proteinExistence type="inferred from homology"/>
<evidence type="ECO:0000256" key="16">
    <source>
        <dbReference type="PIRNR" id="PIRNR000203"/>
    </source>
</evidence>
<dbReference type="RefSeq" id="WP_005857311.1">
    <property type="nucleotide sequence ID" value="NZ_AAYA01000003.1"/>
</dbReference>
<keyword evidence="9 16" id="KW-0521">NADP</keyword>
<dbReference type="AlphaFoldDB" id="A3K162"/>
<evidence type="ECO:0000256" key="7">
    <source>
        <dbReference type="ARBA" id="ARBA00022692"/>
    </source>
</evidence>
<dbReference type="GO" id="GO:0050661">
    <property type="term" value="F:NADP binding"/>
    <property type="evidence" value="ECO:0007669"/>
    <property type="project" value="TreeGrafter"/>
</dbReference>
<dbReference type="OrthoDB" id="9804592at2"/>
<keyword evidence="12 16" id="KW-0520">NAD</keyword>
<evidence type="ECO:0000256" key="13">
    <source>
        <dbReference type="ARBA" id="ARBA00023136"/>
    </source>
</evidence>
<dbReference type="InterPro" id="IPR024605">
    <property type="entry name" value="NADP_transhyd_a_C"/>
</dbReference>
<dbReference type="SUPFAM" id="SSF52283">
    <property type="entry name" value="Formate/glycerate dehydrogenase catalytic domain-like"/>
    <property type="match status" value="1"/>
</dbReference>
<comment type="subcellular location">
    <subcellularLocation>
        <location evidence="2">Cell inner membrane</location>
        <topology evidence="2">Multi-pass membrane protein</topology>
    </subcellularLocation>
</comment>
<evidence type="ECO:0000256" key="6">
    <source>
        <dbReference type="ARBA" id="ARBA00022519"/>
    </source>
</evidence>
<evidence type="ECO:0000256" key="3">
    <source>
        <dbReference type="ARBA" id="ARBA00005689"/>
    </source>
</evidence>
<feature type="transmembrane region" description="Helical" evidence="17">
    <location>
        <begin position="490"/>
        <end position="512"/>
    </location>
</feature>
<organism evidence="20 21">
    <name type="scientific">Sagittula stellata (strain ATCC 700073 / DSM 11524 / E-37)</name>
    <dbReference type="NCBI Taxonomy" id="388399"/>
    <lineage>
        <taxon>Bacteria</taxon>
        <taxon>Pseudomonadati</taxon>
        <taxon>Pseudomonadota</taxon>
        <taxon>Alphaproteobacteria</taxon>
        <taxon>Rhodobacterales</taxon>
        <taxon>Roseobacteraceae</taxon>
        <taxon>Sagittula</taxon>
    </lineage>
</organism>
<evidence type="ECO:0000256" key="14">
    <source>
        <dbReference type="ARBA" id="ARBA00048202"/>
    </source>
</evidence>
<dbReference type="InterPro" id="IPR007698">
    <property type="entry name" value="AlaDH/PNT_NAD(H)-bd"/>
</dbReference>
<name>A3K162_SAGS3</name>
<dbReference type="Gene3D" id="3.40.50.720">
    <property type="entry name" value="NAD(P)-binding Rossmann-like Domain"/>
    <property type="match status" value="2"/>
</dbReference>
<feature type="transmembrane region" description="Helical" evidence="17">
    <location>
        <begin position="415"/>
        <end position="434"/>
    </location>
</feature>
<dbReference type="Pfam" id="PF12769">
    <property type="entry name" value="PNTB_4TM"/>
    <property type="match status" value="1"/>
</dbReference>